<dbReference type="EMBL" id="JBBNAG010000008">
    <property type="protein sequence ID" value="KAK9112792.1"/>
    <property type="molecule type" value="Genomic_DNA"/>
</dbReference>
<reference evidence="1 2" key="1">
    <citation type="submission" date="2024-01" db="EMBL/GenBank/DDBJ databases">
        <title>Genome assemblies of Stephania.</title>
        <authorList>
            <person name="Yang L."/>
        </authorList>
    </citation>
    <scope>NUCLEOTIDE SEQUENCE [LARGE SCALE GENOMIC DNA]</scope>
    <source>
        <strain evidence="1">JXDWG</strain>
        <tissue evidence="1">Leaf</tissue>
    </source>
</reference>
<dbReference type="AlphaFoldDB" id="A0AAP0NMB6"/>
<accession>A0AAP0NMB6</accession>
<comment type="caution">
    <text evidence="1">The sequence shown here is derived from an EMBL/GenBank/DDBJ whole genome shotgun (WGS) entry which is preliminary data.</text>
</comment>
<evidence type="ECO:0000313" key="2">
    <source>
        <dbReference type="Proteomes" id="UP001419268"/>
    </source>
</evidence>
<evidence type="ECO:0000313" key="1">
    <source>
        <dbReference type="EMBL" id="KAK9112792.1"/>
    </source>
</evidence>
<organism evidence="1 2">
    <name type="scientific">Stephania cephalantha</name>
    <dbReference type="NCBI Taxonomy" id="152367"/>
    <lineage>
        <taxon>Eukaryota</taxon>
        <taxon>Viridiplantae</taxon>
        <taxon>Streptophyta</taxon>
        <taxon>Embryophyta</taxon>
        <taxon>Tracheophyta</taxon>
        <taxon>Spermatophyta</taxon>
        <taxon>Magnoliopsida</taxon>
        <taxon>Ranunculales</taxon>
        <taxon>Menispermaceae</taxon>
        <taxon>Menispermoideae</taxon>
        <taxon>Cissampelideae</taxon>
        <taxon>Stephania</taxon>
    </lineage>
</organism>
<protein>
    <submittedName>
        <fullName evidence="1">Uncharacterized protein</fullName>
    </submittedName>
</protein>
<gene>
    <name evidence="1" type="ORF">Scep_020311</name>
</gene>
<dbReference type="Proteomes" id="UP001419268">
    <property type="component" value="Unassembled WGS sequence"/>
</dbReference>
<name>A0AAP0NMB6_9MAGN</name>
<proteinExistence type="predicted"/>
<sequence>MQTNPYHRLLKVTYISPRALINLDAEMPLGVGDELLDFLIVVDVSVAILVGLFHDSTSLPPSEP</sequence>
<keyword evidence="2" id="KW-1185">Reference proteome</keyword>